<organism evidence="2">
    <name type="scientific">bioreactor metagenome</name>
    <dbReference type="NCBI Taxonomy" id="1076179"/>
    <lineage>
        <taxon>unclassified sequences</taxon>
        <taxon>metagenomes</taxon>
        <taxon>ecological metagenomes</taxon>
    </lineage>
</organism>
<evidence type="ECO:0000313" key="2">
    <source>
        <dbReference type="EMBL" id="MPM57327.1"/>
    </source>
</evidence>
<accession>A0A645AW00</accession>
<dbReference type="InterPro" id="IPR000182">
    <property type="entry name" value="GNAT_dom"/>
</dbReference>
<keyword evidence="2" id="KW-0808">Transferase</keyword>
<dbReference type="InterPro" id="IPR016181">
    <property type="entry name" value="Acyl_CoA_acyltransferase"/>
</dbReference>
<protein>
    <submittedName>
        <fullName evidence="2">Putative N-acetyltransferase YjcF</fullName>
        <ecNumber evidence="2">2.3.1.-</ecNumber>
    </submittedName>
</protein>
<dbReference type="PROSITE" id="PS51186">
    <property type="entry name" value="GNAT"/>
    <property type="match status" value="1"/>
</dbReference>
<dbReference type="EC" id="2.3.1.-" evidence="2"/>
<name>A0A645AW00_9ZZZZ</name>
<dbReference type="PANTHER" id="PTHR13355:SF9">
    <property type="entry name" value="ACETYLTRANSFERASE BSU40680-RELATED"/>
    <property type="match status" value="1"/>
</dbReference>
<feature type="domain" description="N-acetyltransferase" evidence="1">
    <location>
        <begin position="1"/>
        <end position="140"/>
    </location>
</feature>
<comment type="caution">
    <text evidence="2">The sequence shown here is derived from an EMBL/GenBank/DDBJ whole genome shotgun (WGS) entry which is preliminary data.</text>
</comment>
<dbReference type="SUPFAM" id="SSF55729">
    <property type="entry name" value="Acyl-CoA N-acyltransferases (Nat)"/>
    <property type="match status" value="1"/>
</dbReference>
<reference evidence="2" key="1">
    <citation type="submission" date="2019-08" db="EMBL/GenBank/DDBJ databases">
        <authorList>
            <person name="Kucharzyk K."/>
            <person name="Murdoch R.W."/>
            <person name="Higgins S."/>
            <person name="Loffler F."/>
        </authorList>
    </citation>
    <scope>NUCLEOTIDE SEQUENCE</scope>
</reference>
<sequence length="140" mass="15753">MEIKKVATPQELEEAFSVRINVFVKEQGVPEDCEIDQNESAAEHVILCDGSKVVGTGRVRYFGCLAKLERICILQEYRKLDAGRMIVEGLEKLARAKGMTKAKLHGQTQAEGFYHKQGYRTSSEVFMEDGIPHILLLKVL</sequence>
<keyword evidence="2" id="KW-0012">Acyltransferase</keyword>
<gene>
    <name evidence="2" type="primary">yjcF_2</name>
    <name evidence="2" type="ORF">SDC9_104149</name>
</gene>
<dbReference type="InterPro" id="IPR039143">
    <property type="entry name" value="GNPNAT1-like"/>
</dbReference>
<dbReference type="EMBL" id="VSSQ01016210">
    <property type="protein sequence ID" value="MPM57327.1"/>
    <property type="molecule type" value="Genomic_DNA"/>
</dbReference>
<dbReference type="Gene3D" id="3.40.630.30">
    <property type="match status" value="1"/>
</dbReference>
<dbReference type="AlphaFoldDB" id="A0A645AW00"/>
<dbReference type="Pfam" id="PF13673">
    <property type="entry name" value="Acetyltransf_10"/>
    <property type="match status" value="1"/>
</dbReference>
<dbReference type="CDD" id="cd04301">
    <property type="entry name" value="NAT_SF"/>
    <property type="match status" value="1"/>
</dbReference>
<dbReference type="PANTHER" id="PTHR13355">
    <property type="entry name" value="GLUCOSAMINE 6-PHOSPHATE N-ACETYLTRANSFERASE"/>
    <property type="match status" value="1"/>
</dbReference>
<dbReference type="GO" id="GO:0004343">
    <property type="term" value="F:glucosamine 6-phosphate N-acetyltransferase activity"/>
    <property type="evidence" value="ECO:0007669"/>
    <property type="project" value="TreeGrafter"/>
</dbReference>
<proteinExistence type="predicted"/>
<evidence type="ECO:0000259" key="1">
    <source>
        <dbReference type="PROSITE" id="PS51186"/>
    </source>
</evidence>